<dbReference type="Pfam" id="PF02643">
    <property type="entry name" value="DUF192"/>
    <property type="match status" value="1"/>
</dbReference>
<evidence type="ECO:0000313" key="2">
    <source>
        <dbReference type="EMBL" id="GAA0859165.1"/>
    </source>
</evidence>
<dbReference type="Proteomes" id="UP001500359">
    <property type="component" value="Unassembled WGS sequence"/>
</dbReference>
<dbReference type="EMBL" id="BAAAFD010000010">
    <property type="protein sequence ID" value="GAA0859165.1"/>
    <property type="molecule type" value="Genomic_DNA"/>
</dbReference>
<name>A0ABN1LQV0_9ALTE</name>
<feature type="signal peptide" evidence="1">
    <location>
        <begin position="1"/>
        <end position="27"/>
    </location>
</feature>
<dbReference type="Gene3D" id="2.60.120.1140">
    <property type="entry name" value="Protein of unknown function DUF192"/>
    <property type="match status" value="1"/>
</dbReference>
<reference evidence="2 3" key="1">
    <citation type="journal article" date="2019" name="Int. J. Syst. Evol. Microbiol.">
        <title>The Global Catalogue of Microorganisms (GCM) 10K type strain sequencing project: providing services to taxonomists for standard genome sequencing and annotation.</title>
        <authorList>
            <consortium name="The Broad Institute Genomics Platform"/>
            <consortium name="The Broad Institute Genome Sequencing Center for Infectious Disease"/>
            <person name="Wu L."/>
            <person name="Ma J."/>
        </authorList>
    </citation>
    <scope>NUCLEOTIDE SEQUENCE [LARGE SCALE GENOMIC DNA]</scope>
    <source>
        <strain evidence="2 3">JCM 15896</strain>
    </source>
</reference>
<keyword evidence="1" id="KW-0732">Signal</keyword>
<keyword evidence="3" id="KW-1185">Reference proteome</keyword>
<protein>
    <submittedName>
        <fullName evidence="2">DUF192 domain-containing protein</fullName>
    </submittedName>
</protein>
<dbReference type="PANTHER" id="PTHR37953">
    <property type="entry name" value="UPF0127 PROTEIN MJ1496"/>
    <property type="match status" value="1"/>
</dbReference>
<evidence type="ECO:0000256" key="1">
    <source>
        <dbReference type="SAM" id="SignalP"/>
    </source>
</evidence>
<sequence length="156" mass="17910">MLMQKIMINRVFGLALILCISISAVFAQDVEFDRATVQLESEQFSMQLNVEYAQTFEQRAQGLMYRESMCENCGMLFEYSHARIASMWMKNTLLPLDVAFVDKDGIITDIIAMQPHDLTSVRSSKEVLYALEMNQGWFTKQGFKVGDTMRVVNEVQ</sequence>
<evidence type="ECO:0000313" key="3">
    <source>
        <dbReference type="Proteomes" id="UP001500359"/>
    </source>
</evidence>
<dbReference type="InterPro" id="IPR038695">
    <property type="entry name" value="Saro_0823-like_sf"/>
</dbReference>
<organism evidence="2 3">
    <name type="scientific">Aliiglaciecola litoralis</name>
    <dbReference type="NCBI Taxonomy" id="582857"/>
    <lineage>
        <taxon>Bacteria</taxon>
        <taxon>Pseudomonadati</taxon>
        <taxon>Pseudomonadota</taxon>
        <taxon>Gammaproteobacteria</taxon>
        <taxon>Alteromonadales</taxon>
        <taxon>Alteromonadaceae</taxon>
        <taxon>Aliiglaciecola</taxon>
    </lineage>
</organism>
<feature type="chain" id="PRO_5047080527" evidence="1">
    <location>
        <begin position="28"/>
        <end position="156"/>
    </location>
</feature>
<gene>
    <name evidence="2" type="ORF">GCM10009114_31620</name>
</gene>
<accession>A0ABN1LQV0</accession>
<proteinExistence type="predicted"/>
<comment type="caution">
    <text evidence="2">The sequence shown here is derived from an EMBL/GenBank/DDBJ whole genome shotgun (WGS) entry which is preliminary data.</text>
</comment>
<dbReference type="PANTHER" id="PTHR37953:SF1">
    <property type="entry name" value="UPF0127 PROTEIN MJ1496"/>
    <property type="match status" value="1"/>
</dbReference>
<dbReference type="InterPro" id="IPR003795">
    <property type="entry name" value="DUF192"/>
</dbReference>